<dbReference type="GO" id="GO:0008289">
    <property type="term" value="F:lipid binding"/>
    <property type="evidence" value="ECO:0007669"/>
    <property type="project" value="InterPro"/>
</dbReference>
<dbReference type="PROSITE" id="PS50848">
    <property type="entry name" value="START"/>
    <property type="match status" value="1"/>
</dbReference>
<dbReference type="PANTHER" id="PTHR19308">
    <property type="entry name" value="PHOSPHATIDYLCHOLINE TRANSFER PROTEIN"/>
    <property type="match status" value="1"/>
</dbReference>
<dbReference type="Gene3D" id="3.30.530.20">
    <property type="match status" value="1"/>
</dbReference>
<feature type="signal peptide" evidence="1">
    <location>
        <begin position="1"/>
        <end position="21"/>
    </location>
</feature>
<dbReference type="InterPro" id="IPR028347">
    <property type="entry name" value="START_dom_prot"/>
</dbReference>
<dbReference type="InterPro" id="IPR023393">
    <property type="entry name" value="START-like_dom_sf"/>
</dbReference>
<reference evidence="3 4" key="1">
    <citation type="submission" date="2018-04" db="EMBL/GenBank/DDBJ databases">
        <title>Genomic Encyclopedia of Archaeal and Bacterial Type Strains, Phase II (KMG-II): from individual species to whole genera.</title>
        <authorList>
            <person name="Goeker M."/>
        </authorList>
    </citation>
    <scope>NUCLEOTIDE SEQUENCE [LARGE SCALE GENOMIC DNA]</scope>
    <source>
        <strain evidence="3 4">DSM 5822</strain>
    </source>
</reference>
<dbReference type="RefSeq" id="WP_170106911.1">
    <property type="nucleotide sequence ID" value="NZ_QAON01000005.1"/>
</dbReference>
<evidence type="ECO:0000313" key="3">
    <source>
        <dbReference type="EMBL" id="PTQ89683.1"/>
    </source>
</evidence>
<sequence length="221" mass="24948">MKAIATVLLVVLSFFSQSVMATEQMNMKLILDKNGIKIWSYRLPDSPYYGFKAVTTVKSTLTGVVALIMDTESASRWLYRTLEVQPISLENNKMNFVIRVVTDFPWPFKDREAVVEGKITQDPQNHFVRIESNSVNDYPIRDGYERMPKVEGGWLFRPLTNGSVEVTMTGHAELGGYVPAAIVNLLIQEHPYNTLLALKGVIGETRFQNARLTGIHEPVLN</sequence>
<dbReference type="SUPFAM" id="SSF55961">
    <property type="entry name" value="Bet v1-like"/>
    <property type="match status" value="1"/>
</dbReference>
<gene>
    <name evidence="3" type="ORF">C8N29_1056</name>
</gene>
<feature type="chain" id="PRO_5015431296" evidence="1">
    <location>
        <begin position="22"/>
        <end position="221"/>
    </location>
</feature>
<organism evidence="3 4">
    <name type="scientific">Agitococcus lubricus</name>
    <dbReference type="NCBI Taxonomy" id="1077255"/>
    <lineage>
        <taxon>Bacteria</taxon>
        <taxon>Pseudomonadati</taxon>
        <taxon>Pseudomonadota</taxon>
        <taxon>Gammaproteobacteria</taxon>
        <taxon>Moraxellales</taxon>
        <taxon>Moraxellaceae</taxon>
        <taxon>Agitococcus</taxon>
    </lineage>
</organism>
<dbReference type="EMBL" id="QAON01000005">
    <property type="protein sequence ID" value="PTQ89683.1"/>
    <property type="molecule type" value="Genomic_DNA"/>
</dbReference>
<keyword evidence="4" id="KW-1185">Reference proteome</keyword>
<evidence type="ECO:0000259" key="2">
    <source>
        <dbReference type="PROSITE" id="PS50848"/>
    </source>
</evidence>
<feature type="domain" description="START" evidence="2">
    <location>
        <begin position="64"/>
        <end position="184"/>
    </location>
</feature>
<proteinExistence type="predicted"/>
<protein>
    <submittedName>
        <fullName evidence="3">START domain-containing protein</fullName>
    </submittedName>
</protein>
<dbReference type="Proteomes" id="UP000244223">
    <property type="component" value="Unassembled WGS sequence"/>
</dbReference>
<dbReference type="InterPro" id="IPR051213">
    <property type="entry name" value="START_lipid_transfer"/>
</dbReference>
<comment type="caution">
    <text evidence="3">The sequence shown here is derived from an EMBL/GenBank/DDBJ whole genome shotgun (WGS) entry which is preliminary data.</text>
</comment>
<dbReference type="PANTHER" id="PTHR19308:SF14">
    <property type="entry name" value="START DOMAIN-CONTAINING PROTEIN"/>
    <property type="match status" value="1"/>
</dbReference>
<dbReference type="Pfam" id="PF01852">
    <property type="entry name" value="START"/>
    <property type="match status" value="1"/>
</dbReference>
<dbReference type="InterPro" id="IPR002913">
    <property type="entry name" value="START_lipid-bd_dom"/>
</dbReference>
<evidence type="ECO:0000256" key="1">
    <source>
        <dbReference type="SAM" id="SignalP"/>
    </source>
</evidence>
<accession>A0A2T5J004</accession>
<dbReference type="GO" id="GO:0005737">
    <property type="term" value="C:cytoplasm"/>
    <property type="evidence" value="ECO:0007669"/>
    <property type="project" value="UniProtKB-ARBA"/>
</dbReference>
<keyword evidence="1" id="KW-0732">Signal</keyword>
<evidence type="ECO:0000313" key="4">
    <source>
        <dbReference type="Proteomes" id="UP000244223"/>
    </source>
</evidence>
<dbReference type="AlphaFoldDB" id="A0A2T5J004"/>
<dbReference type="PIRSF" id="PIRSF039033">
    <property type="entry name" value="START_dom"/>
    <property type="match status" value="1"/>
</dbReference>
<name>A0A2T5J004_9GAMM</name>